<name>A0A7U3ZM15_RUNSL</name>
<evidence type="ECO:0000313" key="2">
    <source>
        <dbReference type="Proteomes" id="UP000000493"/>
    </source>
</evidence>
<dbReference type="Proteomes" id="UP000000493">
    <property type="component" value="Chromosome"/>
</dbReference>
<sequence length="73" mass="8497">MCTKLTSQTPLQTAVQSFEDKNLTKFQPTAKFYPYVGINRIRFWQLVEGKKRPTYDEALSLSKYFGLPSEVLF</sequence>
<evidence type="ECO:0000313" key="1">
    <source>
        <dbReference type="EMBL" id="AEI49672.1"/>
    </source>
</evidence>
<organism evidence="1 2">
    <name type="scientific">Runella slithyformis (strain ATCC 29530 / DSM 19594 / LMG 11500 / NCIMB 11436 / LSU 4)</name>
    <dbReference type="NCBI Taxonomy" id="761193"/>
    <lineage>
        <taxon>Bacteria</taxon>
        <taxon>Pseudomonadati</taxon>
        <taxon>Bacteroidota</taxon>
        <taxon>Cytophagia</taxon>
        <taxon>Cytophagales</taxon>
        <taxon>Spirosomataceae</taxon>
        <taxon>Runella</taxon>
    </lineage>
</organism>
<dbReference type="EMBL" id="CP002859">
    <property type="protein sequence ID" value="AEI49672.1"/>
    <property type="molecule type" value="Genomic_DNA"/>
</dbReference>
<reference evidence="1 2" key="2">
    <citation type="journal article" date="2012" name="Stand. Genomic Sci.">
        <title>Complete genome sequence of the aquatic bacterium Runella slithyformis type strain (LSU 4(T)).</title>
        <authorList>
            <person name="Copeland A."/>
            <person name="Zhang X."/>
            <person name="Misra M."/>
            <person name="Lapidus A."/>
            <person name="Nolan M."/>
            <person name="Lucas S."/>
            <person name="Deshpande S."/>
            <person name="Cheng J.F."/>
            <person name="Tapia R."/>
            <person name="Goodwin L.A."/>
            <person name="Pitluck S."/>
            <person name="Liolios K."/>
            <person name="Pagani I."/>
            <person name="Ivanova N."/>
            <person name="Mikhailova N."/>
            <person name="Pati A."/>
            <person name="Chen A."/>
            <person name="Palaniappan K."/>
            <person name="Land M."/>
            <person name="Hauser L."/>
            <person name="Pan C."/>
            <person name="Jeffries C.D."/>
            <person name="Detter J.C."/>
            <person name="Brambilla E.M."/>
            <person name="Rohde M."/>
            <person name="Djao O.D."/>
            <person name="Goker M."/>
            <person name="Sikorski J."/>
            <person name="Tindall B.J."/>
            <person name="Woyke T."/>
            <person name="Bristow J."/>
            <person name="Eisen J.A."/>
            <person name="Markowitz V."/>
            <person name="Hugenholtz P."/>
            <person name="Kyrpides N.C."/>
            <person name="Klenk H.P."/>
            <person name="Mavromatis K."/>
        </authorList>
    </citation>
    <scope>NUCLEOTIDE SEQUENCE [LARGE SCALE GENOMIC DNA]</scope>
    <source>
        <strain evidence="2">ATCC 29530 / DSM 19594 / LMG 11500 / NCIMB 11436 / LSU 4</strain>
    </source>
</reference>
<reference evidence="2" key="1">
    <citation type="submission" date="2011-06" db="EMBL/GenBank/DDBJ databases">
        <title>The complete genome of chromosome of Runella slithyformis DSM 19594.</title>
        <authorList>
            <consortium name="US DOE Joint Genome Institute (JGI-PGF)"/>
            <person name="Lucas S."/>
            <person name="Han J."/>
            <person name="Lapidus A."/>
            <person name="Bruce D."/>
            <person name="Goodwin L."/>
            <person name="Pitluck S."/>
            <person name="Peters L."/>
            <person name="Kyrpides N."/>
            <person name="Mavromatis K."/>
            <person name="Ivanova N."/>
            <person name="Ovchinnikova G."/>
            <person name="Zhang X."/>
            <person name="Misra M."/>
            <person name="Detter J.C."/>
            <person name="Tapia R."/>
            <person name="Han C."/>
            <person name="Land M."/>
            <person name="Hauser L."/>
            <person name="Markowitz V."/>
            <person name="Cheng J.-F."/>
            <person name="Hugenholtz P."/>
            <person name="Woyke T."/>
            <person name="Wu D."/>
            <person name="Tindall B."/>
            <person name="Faehrich R."/>
            <person name="Brambilla E."/>
            <person name="Klenk H.-P."/>
            <person name="Eisen J.A."/>
        </authorList>
    </citation>
    <scope>NUCLEOTIDE SEQUENCE [LARGE SCALE GENOMIC DNA]</scope>
    <source>
        <strain evidence="2">ATCC 29530 / DSM 19594 / LMG 11500 / NCIMB 11436 / LSU 4</strain>
    </source>
</reference>
<evidence type="ECO:0008006" key="3">
    <source>
        <dbReference type="Google" id="ProtNLM"/>
    </source>
</evidence>
<keyword evidence="2" id="KW-1185">Reference proteome</keyword>
<proteinExistence type="predicted"/>
<accession>A0A7U3ZM15</accession>
<gene>
    <name evidence="1" type="ordered locus">Runsl_3298</name>
</gene>
<protein>
    <recommendedName>
        <fullName evidence="3">XRE family transcriptional regulator</fullName>
    </recommendedName>
</protein>
<dbReference type="AlphaFoldDB" id="A0A7U3ZM15"/>
<dbReference type="KEGG" id="rsi:Runsl_3298"/>